<dbReference type="Gene3D" id="1.25.40.10">
    <property type="entry name" value="Tetratricopeptide repeat domain"/>
    <property type="match status" value="1"/>
</dbReference>
<dbReference type="STRING" id="1266660.A0A1G4K5R9"/>
<feature type="repeat" description="TPR" evidence="7">
    <location>
        <begin position="331"/>
        <end position="364"/>
    </location>
</feature>
<keyword evidence="10" id="KW-1185">Reference proteome</keyword>
<feature type="domain" description="PPIase cyclophilin-type" evidence="8">
    <location>
        <begin position="7"/>
        <end position="197"/>
    </location>
</feature>
<dbReference type="InterPro" id="IPR029000">
    <property type="entry name" value="Cyclophilin-like_dom_sf"/>
</dbReference>
<sequence>MGGKCAYLDIRIGSEPIGRIVLELFWDKAPLACENFLKLSSDGVKVGDQHFEFRNNSFHRLIQNFMIQAGDVIYGRADQIAENSTQVGKGGCSIYAEESEIEHTTASDSIHCYGNFKDENTVEFTHPFMLAMANMGTENSNSSQFFITTSAAQHLNHKHSIFGYVLHGKSVVRTVEHLNVDSDGLPLEPVVIENCGEWIESMGVPVFNTCNDKLGGDIYEEFPDDDDHFDKESAEKALEAATTIKNSGSLLFKQRDLQNAFFKYKKALRYVNECIPETDVSKEFNLKFNDLKAKLYLNMSLVKFQQEQFEDAQTFATYLLEMPNPSGVDKAKALYRRGNCHYVKRRFEDALKDYKACKELKPNDEAVDQKITNTMNSLEEAKEKTRKNIAKFFS</sequence>
<dbReference type="GO" id="GO:0003755">
    <property type="term" value="F:peptidyl-prolyl cis-trans isomerase activity"/>
    <property type="evidence" value="ECO:0007669"/>
    <property type="project" value="UniProtKB-KW"/>
</dbReference>
<evidence type="ECO:0000256" key="7">
    <source>
        <dbReference type="PROSITE-ProRule" id="PRU00339"/>
    </source>
</evidence>
<evidence type="ECO:0000256" key="1">
    <source>
        <dbReference type="ARBA" id="ARBA00000971"/>
    </source>
</evidence>
<dbReference type="PANTHER" id="PTHR11071">
    <property type="entry name" value="PEPTIDYL-PROLYL CIS-TRANS ISOMERASE"/>
    <property type="match status" value="1"/>
</dbReference>
<keyword evidence="6" id="KW-0413">Isomerase</keyword>
<dbReference type="SMART" id="SM00028">
    <property type="entry name" value="TPR"/>
    <property type="match status" value="2"/>
</dbReference>
<dbReference type="PROSITE" id="PS00170">
    <property type="entry name" value="CSA_PPIASE_1"/>
    <property type="match status" value="1"/>
</dbReference>
<dbReference type="PROSITE" id="PS50072">
    <property type="entry name" value="CSA_PPIASE_2"/>
    <property type="match status" value="1"/>
</dbReference>
<keyword evidence="4 7" id="KW-0802">TPR repeat</keyword>
<dbReference type="EC" id="5.2.1.8" evidence="2"/>
<dbReference type="InterPro" id="IPR011990">
    <property type="entry name" value="TPR-like_helical_dom_sf"/>
</dbReference>
<dbReference type="SUPFAM" id="SSF48452">
    <property type="entry name" value="TPR-like"/>
    <property type="match status" value="1"/>
</dbReference>
<evidence type="ECO:0000256" key="2">
    <source>
        <dbReference type="ARBA" id="ARBA00013194"/>
    </source>
</evidence>
<dbReference type="OrthoDB" id="407558at2759"/>
<organism evidence="9 10">
    <name type="scientific">Lachancea dasiensis</name>
    <dbReference type="NCBI Taxonomy" id="1072105"/>
    <lineage>
        <taxon>Eukaryota</taxon>
        <taxon>Fungi</taxon>
        <taxon>Dikarya</taxon>
        <taxon>Ascomycota</taxon>
        <taxon>Saccharomycotina</taxon>
        <taxon>Saccharomycetes</taxon>
        <taxon>Saccharomycetales</taxon>
        <taxon>Saccharomycetaceae</taxon>
        <taxon>Lachancea</taxon>
    </lineage>
</organism>
<reference evidence="9 10" key="1">
    <citation type="submission" date="2016-03" db="EMBL/GenBank/DDBJ databases">
        <authorList>
            <person name="Devillers H."/>
        </authorList>
    </citation>
    <scope>NUCLEOTIDE SEQUENCE [LARGE SCALE GENOMIC DNA]</scope>
    <source>
        <strain evidence="9">CBS 10888</strain>
    </source>
</reference>
<dbReference type="FunFam" id="1.25.40.10:FF:000029">
    <property type="entry name" value="peptidyl-prolyl cis-trans isomerase D"/>
    <property type="match status" value="1"/>
</dbReference>
<dbReference type="PANTHER" id="PTHR11071:SF561">
    <property type="entry name" value="PEPTIDYL-PROLYL CIS-TRANS ISOMERASE D-RELATED"/>
    <property type="match status" value="1"/>
</dbReference>
<name>A0A1G4K5R9_9SACH</name>
<dbReference type="PRINTS" id="PR00153">
    <property type="entry name" value="CSAPPISMRASE"/>
</dbReference>
<evidence type="ECO:0000313" key="9">
    <source>
        <dbReference type="EMBL" id="SCU99183.1"/>
    </source>
</evidence>
<protein>
    <recommendedName>
        <fullName evidence="2">peptidylprolyl isomerase</fullName>
        <ecNumber evidence="2">5.2.1.8</ecNumber>
    </recommendedName>
</protein>
<dbReference type="Pfam" id="PF00160">
    <property type="entry name" value="Pro_isomerase"/>
    <property type="match status" value="1"/>
</dbReference>
<evidence type="ECO:0000259" key="8">
    <source>
        <dbReference type="PROSITE" id="PS50072"/>
    </source>
</evidence>
<dbReference type="GO" id="GO:0051082">
    <property type="term" value="F:unfolded protein binding"/>
    <property type="evidence" value="ECO:0007669"/>
    <property type="project" value="EnsemblFungi"/>
</dbReference>
<dbReference type="InterPro" id="IPR002130">
    <property type="entry name" value="Cyclophilin-type_PPIase_dom"/>
</dbReference>
<keyword evidence="5" id="KW-0697">Rotamase</keyword>
<dbReference type="Gene3D" id="2.40.100.10">
    <property type="entry name" value="Cyclophilin-like"/>
    <property type="match status" value="1"/>
</dbReference>
<evidence type="ECO:0000256" key="6">
    <source>
        <dbReference type="ARBA" id="ARBA00023235"/>
    </source>
</evidence>
<dbReference type="GO" id="GO:0005829">
    <property type="term" value="C:cytosol"/>
    <property type="evidence" value="ECO:0007669"/>
    <property type="project" value="EnsemblFungi"/>
</dbReference>
<dbReference type="InterPro" id="IPR020892">
    <property type="entry name" value="Cyclophilin-type_PPIase_CS"/>
</dbReference>
<evidence type="ECO:0000256" key="4">
    <source>
        <dbReference type="ARBA" id="ARBA00022803"/>
    </source>
</evidence>
<evidence type="ECO:0000313" key="10">
    <source>
        <dbReference type="Proteomes" id="UP000190274"/>
    </source>
</evidence>
<accession>A0A1G4K5R9</accession>
<dbReference type="Pfam" id="PF00515">
    <property type="entry name" value="TPR_1"/>
    <property type="match status" value="1"/>
</dbReference>
<dbReference type="EMBL" id="LT598461">
    <property type="protein sequence ID" value="SCU99183.1"/>
    <property type="molecule type" value="Genomic_DNA"/>
</dbReference>
<dbReference type="GO" id="GO:0016018">
    <property type="term" value="F:cyclosporin A binding"/>
    <property type="evidence" value="ECO:0007669"/>
    <property type="project" value="TreeGrafter"/>
</dbReference>
<evidence type="ECO:0000256" key="3">
    <source>
        <dbReference type="ARBA" id="ARBA00022737"/>
    </source>
</evidence>
<evidence type="ECO:0000256" key="5">
    <source>
        <dbReference type="ARBA" id="ARBA00023110"/>
    </source>
</evidence>
<dbReference type="Proteomes" id="UP000190274">
    <property type="component" value="Chromosome H"/>
</dbReference>
<dbReference type="InterPro" id="IPR019734">
    <property type="entry name" value="TPR_rpt"/>
</dbReference>
<keyword evidence="3" id="KW-0677">Repeat</keyword>
<dbReference type="GO" id="GO:0042026">
    <property type="term" value="P:protein refolding"/>
    <property type="evidence" value="ECO:0007669"/>
    <property type="project" value="EnsemblFungi"/>
</dbReference>
<gene>
    <name evidence="9" type="ORF">LADA_0H18074G</name>
</gene>
<dbReference type="PROSITE" id="PS50005">
    <property type="entry name" value="TPR"/>
    <property type="match status" value="1"/>
</dbReference>
<comment type="catalytic activity">
    <reaction evidence="1">
        <text>[protein]-peptidylproline (omega=180) = [protein]-peptidylproline (omega=0)</text>
        <dbReference type="Rhea" id="RHEA:16237"/>
        <dbReference type="Rhea" id="RHEA-COMP:10747"/>
        <dbReference type="Rhea" id="RHEA-COMP:10748"/>
        <dbReference type="ChEBI" id="CHEBI:83833"/>
        <dbReference type="ChEBI" id="CHEBI:83834"/>
        <dbReference type="EC" id="5.2.1.8"/>
    </reaction>
</comment>
<proteinExistence type="predicted"/>
<dbReference type="SUPFAM" id="SSF50891">
    <property type="entry name" value="Cyclophilin-like"/>
    <property type="match status" value="1"/>
</dbReference>
<dbReference type="AlphaFoldDB" id="A0A1G4K5R9"/>